<sequence>MDCLIYLNLDYNSISDKMNELDKIPKTEVIKIKQRFYDLANPVKMYQGDTLVKLHVLLNDLFEKYRNEEGVQIKDIAQISKNIIGLTDKMRRQDEGIKIQQDIALSHHEFRRIMEAEAKILEEQEKKDGLEGQKSHKKLNTDVS</sequence>
<evidence type="ECO:0000313" key="2">
    <source>
        <dbReference type="EMBL" id="QJA89710.1"/>
    </source>
</evidence>
<feature type="compositionally biased region" description="Basic and acidic residues" evidence="1">
    <location>
        <begin position="124"/>
        <end position="134"/>
    </location>
</feature>
<name>A0A6M3L519_9ZZZZ</name>
<dbReference type="EMBL" id="MT142863">
    <property type="protein sequence ID" value="QJA89710.1"/>
    <property type="molecule type" value="Genomic_DNA"/>
</dbReference>
<feature type="region of interest" description="Disordered" evidence="1">
    <location>
        <begin position="124"/>
        <end position="144"/>
    </location>
</feature>
<accession>A0A6M3L519</accession>
<proteinExistence type="predicted"/>
<gene>
    <name evidence="2" type="ORF">MM415B02515_0014</name>
</gene>
<organism evidence="2">
    <name type="scientific">viral metagenome</name>
    <dbReference type="NCBI Taxonomy" id="1070528"/>
    <lineage>
        <taxon>unclassified sequences</taxon>
        <taxon>metagenomes</taxon>
        <taxon>organismal metagenomes</taxon>
    </lineage>
</organism>
<evidence type="ECO:0000256" key="1">
    <source>
        <dbReference type="SAM" id="MobiDB-lite"/>
    </source>
</evidence>
<reference evidence="2" key="1">
    <citation type="submission" date="2020-03" db="EMBL/GenBank/DDBJ databases">
        <title>The deep terrestrial virosphere.</title>
        <authorList>
            <person name="Holmfeldt K."/>
            <person name="Nilsson E."/>
            <person name="Simone D."/>
            <person name="Lopez-Fernandez M."/>
            <person name="Wu X."/>
            <person name="de Brujin I."/>
            <person name="Lundin D."/>
            <person name="Andersson A."/>
            <person name="Bertilsson S."/>
            <person name="Dopson M."/>
        </authorList>
    </citation>
    <scope>NUCLEOTIDE SEQUENCE</scope>
    <source>
        <strain evidence="2">MM415B02515</strain>
    </source>
</reference>
<protein>
    <submittedName>
        <fullName evidence="2">Uncharacterized protein</fullName>
    </submittedName>
</protein>
<dbReference type="AlphaFoldDB" id="A0A6M3L519"/>